<feature type="compositionally biased region" description="Basic and acidic residues" evidence="1">
    <location>
        <begin position="177"/>
        <end position="186"/>
    </location>
</feature>
<evidence type="ECO:0000256" key="1">
    <source>
        <dbReference type="SAM" id="MobiDB-lite"/>
    </source>
</evidence>
<keyword evidence="3" id="KW-1185">Reference proteome</keyword>
<gene>
    <name evidence="2" type="ORF">G6O67_007928</name>
</gene>
<dbReference type="AlphaFoldDB" id="A0A8H4LSA2"/>
<name>A0A8H4LSA2_9HYPO</name>
<dbReference type="EMBL" id="JAAVMX010000009">
    <property type="protein sequence ID" value="KAF4504478.1"/>
    <property type="molecule type" value="Genomic_DNA"/>
</dbReference>
<reference evidence="2 3" key="1">
    <citation type="journal article" date="2020" name="Genome Biol. Evol.">
        <title>A new high-quality draft genome assembly of the Chinese cordyceps Ophiocordyceps sinensis.</title>
        <authorList>
            <person name="Shu R."/>
            <person name="Zhang J."/>
            <person name="Meng Q."/>
            <person name="Zhang H."/>
            <person name="Zhou G."/>
            <person name="Li M."/>
            <person name="Wu P."/>
            <person name="Zhao Y."/>
            <person name="Chen C."/>
            <person name="Qin Q."/>
        </authorList>
    </citation>
    <scope>NUCLEOTIDE SEQUENCE [LARGE SCALE GENOMIC DNA]</scope>
    <source>
        <strain evidence="2 3">IOZ07</strain>
    </source>
</reference>
<feature type="region of interest" description="Disordered" evidence="1">
    <location>
        <begin position="351"/>
        <end position="384"/>
    </location>
</feature>
<organism evidence="2 3">
    <name type="scientific">Ophiocordyceps sinensis</name>
    <dbReference type="NCBI Taxonomy" id="72228"/>
    <lineage>
        <taxon>Eukaryota</taxon>
        <taxon>Fungi</taxon>
        <taxon>Dikarya</taxon>
        <taxon>Ascomycota</taxon>
        <taxon>Pezizomycotina</taxon>
        <taxon>Sordariomycetes</taxon>
        <taxon>Hypocreomycetidae</taxon>
        <taxon>Hypocreales</taxon>
        <taxon>Ophiocordycipitaceae</taxon>
        <taxon>Ophiocordyceps</taxon>
    </lineage>
</organism>
<dbReference type="Proteomes" id="UP000557566">
    <property type="component" value="Unassembled WGS sequence"/>
</dbReference>
<proteinExistence type="predicted"/>
<feature type="region of interest" description="Disordered" evidence="1">
    <location>
        <begin position="172"/>
        <end position="202"/>
    </location>
</feature>
<accession>A0A8H4LSA2</accession>
<comment type="caution">
    <text evidence="2">The sequence shown here is derived from an EMBL/GenBank/DDBJ whole genome shotgun (WGS) entry which is preliminary data.</text>
</comment>
<evidence type="ECO:0000313" key="2">
    <source>
        <dbReference type="EMBL" id="KAF4504478.1"/>
    </source>
</evidence>
<sequence length="448" mass="48344">MHEPCVEALGHPVLEDGDMEPVLCRVAAVWPGQGREGLAVHPEAGLLRPEAFAGLFEFPRRKLLDGPVEVQIRGRPAQAQLLGGQRLRVGFCGEMCNDSLPRVVDGEAGLGQHLLHVREPQIGAAARVQLEQASRYLGRHAEEGVAVEAVLGAGPEDAGHEDNHKLLVQRQAAGVAREAELQRDPHQQPQGRPAPRPVGRRPEDLVAGVFADPGRVDAPAHAPEDAGQKVRHHARVRRVPLLDVLLAGLYNVRLHLGRFLPAQLGDGGGQRPLQLAVGKVVDGHGNGRGREVSLEAAGGAHDALVLGRELKRLEDDQVAPAGDDEARVLRLYVDGNSAPWKAELATCSSRGPAAAAGRDDAPLSSMARKASRRRCSSTSPPTQRTRRWRLMAVAADSTRSRQWTSTRSRKYGSALARAVRIWASWAAVRMSSPLWGSLGGRKTWLTAY</sequence>
<protein>
    <submittedName>
        <fullName evidence="2">Uncharacterized protein</fullName>
    </submittedName>
</protein>
<evidence type="ECO:0000313" key="3">
    <source>
        <dbReference type="Proteomes" id="UP000557566"/>
    </source>
</evidence>